<evidence type="ECO:0000256" key="1">
    <source>
        <dbReference type="SAM" id="Phobius"/>
    </source>
</evidence>
<accession>A0A5J6HXE5</accession>
<dbReference type="Proteomes" id="UP000326598">
    <property type="component" value="Chromosome"/>
</dbReference>
<dbReference type="RefSeq" id="WP_150478691.1">
    <property type="nucleotide sequence ID" value="NZ_BMTB01000008.1"/>
</dbReference>
<gene>
    <name evidence="2" type="ORF">CP976_01845</name>
</gene>
<evidence type="ECO:0000313" key="3">
    <source>
        <dbReference type="Proteomes" id="UP000326598"/>
    </source>
</evidence>
<name>A0A5J6HXE5_STRC4</name>
<keyword evidence="1" id="KW-0472">Membrane</keyword>
<organism evidence="2 3">
    <name type="scientific">Streptomyces coeruleorubidus</name>
    <dbReference type="NCBI Taxonomy" id="116188"/>
    <lineage>
        <taxon>Bacteria</taxon>
        <taxon>Bacillati</taxon>
        <taxon>Actinomycetota</taxon>
        <taxon>Actinomycetes</taxon>
        <taxon>Kitasatosporales</taxon>
        <taxon>Streptomycetaceae</taxon>
        <taxon>Streptomyces</taxon>
    </lineage>
</organism>
<dbReference type="KEGG" id="scoe:CP976_01845"/>
<keyword evidence="1" id="KW-0812">Transmembrane</keyword>
<feature type="transmembrane region" description="Helical" evidence="1">
    <location>
        <begin position="65"/>
        <end position="87"/>
    </location>
</feature>
<dbReference type="EMBL" id="CP023694">
    <property type="protein sequence ID" value="QEV23041.1"/>
    <property type="molecule type" value="Genomic_DNA"/>
</dbReference>
<reference evidence="2 3" key="1">
    <citation type="submission" date="2017-09" db="EMBL/GenBank/DDBJ databases">
        <authorList>
            <person name="Lee N."/>
            <person name="Cho B.-K."/>
        </authorList>
    </citation>
    <scope>NUCLEOTIDE SEQUENCE [LARGE SCALE GENOMIC DNA]</scope>
    <source>
        <strain evidence="2 3">ATCC 13740</strain>
    </source>
</reference>
<dbReference type="AlphaFoldDB" id="A0A5J6HXE5"/>
<feature type="transmembrane region" description="Helical" evidence="1">
    <location>
        <begin position="99"/>
        <end position="120"/>
    </location>
</feature>
<protein>
    <submittedName>
        <fullName evidence="2">Uncharacterized protein</fullName>
    </submittedName>
</protein>
<keyword evidence="1" id="KW-1133">Transmembrane helix</keyword>
<proteinExistence type="predicted"/>
<evidence type="ECO:0000313" key="2">
    <source>
        <dbReference type="EMBL" id="QEV23041.1"/>
    </source>
</evidence>
<dbReference type="GeneID" id="91414844"/>
<sequence length="241" mass="25371">MSGVQKQSRDPAPDPTSEMIQVGIGKRLDDVAKILAGALVAVTGVMTALGLRSEFVFVALNNESWPIYVASLCAIVAIVCSIVALLIHPTRRGNLWETAVLVLGVVFYMVALSVAVIGAAKAAGGNGRPSITDVRVDGSRSSLRLSFDIRADGVETWSSIGVYVAAETADGEPVDEGVDLYSSSLRPNDEGVVEQRISVPLSPPPQAEAIHIIALNAGDGTNDECETRRQQGPACTTYLLP</sequence>
<feature type="transmembrane region" description="Helical" evidence="1">
    <location>
        <begin position="34"/>
        <end position="53"/>
    </location>
</feature>